<evidence type="ECO:0000256" key="10">
    <source>
        <dbReference type="HAMAP-Rule" id="MF_01470"/>
    </source>
</evidence>
<reference evidence="11 12" key="1">
    <citation type="submission" date="2018-03" db="EMBL/GenBank/DDBJ databases">
        <title>Comparative genomics illustrates the genes involved in a hyperalkaliphilic mechanisms of Serpentinomonas isolated from highly-alkaline calcium-rich serpentinized springs.</title>
        <authorList>
            <person name="Suzuki S."/>
            <person name="Ishii S."/>
            <person name="Walworth N."/>
            <person name="Bird L."/>
            <person name="Kuenen J.G."/>
            <person name="Nealson K.H."/>
        </authorList>
    </citation>
    <scope>NUCLEOTIDE SEQUENCE [LARGE SCALE GENOMIC DNA]</scope>
    <source>
        <strain evidence="11 12">83</strain>
    </source>
</reference>
<keyword evidence="3 10" id="KW-0255">Endonuclease</keyword>
<proteinExistence type="inferred from homology"/>
<dbReference type="InterPro" id="IPR042206">
    <property type="entry name" value="CRISPR-assoc_Cas1_C"/>
</dbReference>
<feature type="binding site" evidence="10">
    <location>
        <position position="230"/>
    </location>
    <ligand>
        <name>Mn(2+)</name>
        <dbReference type="ChEBI" id="CHEBI:29035"/>
    </ligand>
</feature>
<keyword evidence="6 10" id="KW-0051">Antiviral defense</keyword>
<dbReference type="CDD" id="cd09634">
    <property type="entry name" value="Cas1_I-II-III"/>
    <property type="match status" value="1"/>
</dbReference>
<comment type="function">
    <text evidence="10">CRISPR (clustered regularly interspaced short palindromic repeat), is an adaptive immune system that provides protection against mobile genetic elements (viruses, transposable elements and conjugative plasmids). CRISPR clusters contain spacers, sequences complementary to antecedent mobile elements, and target invading nucleic acids. CRISPR clusters are transcribed and processed into CRISPR RNA (crRNA). Acts as a dsDNA endonuclease. Involved in the integration of spacer DNA into the CRISPR cassette.</text>
</comment>
<dbReference type="GO" id="GO:0016787">
    <property type="term" value="F:hydrolase activity"/>
    <property type="evidence" value="ECO:0007669"/>
    <property type="project" value="UniProtKB-KW"/>
</dbReference>
<dbReference type="GO" id="GO:0003677">
    <property type="term" value="F:DNA binding"/>
    <property type="evidence" value="ECO:0007669"/>
    <property type="project" value="UniProtKB-KW"/>
</dbReference>
<evidence type="ECO:0000313" key="11">
    <source>
        <dbReference type="EMBL" id="PRD67682.1"/>
    </source>
</evidence>
<dbReference type="AlphaFoldDB" id="A0A2S9KBB2"/>
<dbReference type="GO" id="GO:0043571">
    <property type="term" value="P:maintenance of CRISPR repeat elements"/>
    <property type="evidence" value="ECO:0007669"/>
    <property type="project" value="UniProtKB-UniRule"/>
</dbReference>
<comment type="similarity">
    <text evidence="10">Belongs to the CRISPR-associated endonuclease Cas1 family.</text>
</comment>
<dbReference type="InterPro" id="IPR050646">
    <property type="entry name" value="Cas1"/>
</dbReference>
<evidence type="ECO:0000256" key="7">
    <source>
        <dbReference type="ARBA" id="ARBA00023125"/>
    </source>
</evidence>
<dbReference type="EC" id="3.1.-.-" evidence="10"/>
<evidence type="ECO:0000256" key="1">
    <source>
        <dbReference type="ARBA" id="ARBA00022722"/>
    </source>
</evidence>
<dbReference type="NCBIfam" id="TIGR00287">
    <property type="entry name" value="cas1"/>
    <property type="match status" value="1"/>
</dbReference>
<comment type="cofactor">
    <cofactor evidence="10">
        <name>Mg(2+)</name>
        <dbReference type="ChEBI" id="CHEBI:18420"/>
    </cofactor>
    <cofactor evidence="10">
        <name>Mn(2+)</name>
        <dbReference type="ChEBI" id="CHEBI:29035"/>
    </cofactor>
</comment>
<evidence type="ECO:0000256" key="4">
    <source>
        <dbReference type="ARBA" id="ARBA00022801"/>
    </source>
</evidence>
<dbReference type="Gene3D" id="1.20.120.920">
    <property type="entry name" value="CRISPR-associated endonuclease Cas1, C-terminal domain"/>
    <property type="match status" value="1"/>
</dbReference>
<keyword evidence="4 10" id="KW-0378">Hydrolase</keyword>
<name>A0A2S9KBB2_9BURK</name>
<keyword evidence="7 10" id="KW-0238">DNA-binding</keyword>
<feature type="binding site" evidence="10">
    <location>
        <position position="245"/>
    </location>
    <ligand>
        <name>Mn(2+)</name>
        <dbReference type="ChEBI" id="CHEBI:29035"/>
    </ligand>
</feature>
<evidence type="ECO:0000256" key="5">
    <source>
        <dbReference type="ARBA" id="ARBA00022842"/>
    </source>
</evidence>
<comment type="caution">
    <text evidence="11">The sequence shown here is derived from an EMBL/GenBank/DDBJ whole genome shotgun (WGS) entry which is preliminary data.</text>
</comment>
<dbReference type="HAMAP" id="MF_01470">
    <property type="entry name" value="Cas1"/>
    <property type="match status" value="1"/>
</dbReference>
<dbReference type="GO" id="GO:0004519">
    <property type="term" value="F:endonuclease activity"/>
    <property type="evidence" value="ECO:0007669"/>
    <property type="project" value="UniProtKB-UniRule"/>
</dbReference>
<dbReference type="OrthoDB" id="9803119at2"/>
<evidence type="ECO:0000256" key="3">
    <source>
        <dbReference type="ARBA" id="ARBA00022759"/>
    </source>
</evidence>
<keyword evidence="12" id="KW-1185">Reference proteome</keyword>
<protein>
    <recommendedName>
        <fullName evidence="10">CRISPR-associated endonuclease Cas1</fullName>
        <ecNumber evidence="10">3.1.-.-</ecNumber>
    </recommendedName>
</protein>
<dbReference type="PANTHER" id="PTHR34353">
    <property type="entry name" value="CRISPR-ASSOCIATED ENDONUCLEASE CAS1 1"/>
    <property type="match status" value="1"/>
</dbReference>
<accession>A0A2S9KBB2</accession>
<dbReference type="GO" id="GO:0051607">
    <property type="term" value="P:defense response to virus"/>
    <property type="evidence" value="ECO:0007669"/>
    <property type="project" value="UniProtKB-UniRule"/>
</dbReference>
<keyword evidence="2 10" id="KW-0479">Metal-binding</keyword>
<dbReference type="Proteomes" id="UP000238326">
    <property type="component" value="Unassembled WGS sequence"/>
</dbReference>
<evidence type="ECO:0000313" key="12">
    <source>
        <dbReference type="Proteomes" id="UP000238326"/>
    </source>
</evidence>
<evidence type="ECO:0000256" key="6">
    <source>
        <dbReference type="ARBA" id="ARBA00023118"/>
    </source>
</evidence>
<keyword evidence="5 10" id="KW-0460">Magnesium</keyword>
<dbReference type="PANTHER" id="PTHR34353:SF2">
    <property type="entry name" value="CRISPR-ASSOCIATED ENDONUCLEASE CAS1 1"/>
    <property type="match status" value="1"/>
</dbReference>
<dbReference type="RefSeq" id="WP_105730772.1">
    <property type="nucleotide sequence ID" value="NZ_PVLR01000048.1"/>
</dbReference>
<dbReference type="Pfam" id="PF01867">
    <property type="entry name" value="Cas_Cas1"/>
    <property type="match status" value="1"/>
</dbReference>
<sequence>MALLLLDRANLQVKTEGDALALYEAGTRRGTVPIKLIDRCVVHGAQTQLDSGMLLKLAEAGAAVIFMSPRQHRCVAMVLGPRHNDAAIRLAQARLVLDESHCQQWSRQLVRAKLQRQCRSLQLWMAERPDARKPLWDALETIRSVLQTLMPEGEPVGVERLRGLEGAAARAYFGGFAAVLPPALQFNGRNRRPPRDPVNACLSLGYTLLHAQAVQACHAAGLDPLLGFYHRPAFGRESLASDLIEPLRSEVDQWVWRLVRQRELREHHFTLDKGCCLLGKPGRSVFYARWESQQAGWKRWLRLQTRALARQLRQQGEGWLEHDDEDEAD</sequence>
<keyword evidence="8 10" id="KW-0464">Manganese</keyword>
<dbReference type="EMBL" id="PVLR01000048">
    <property type="protein sequence ID" value="PRD67682.1"/>
    <property type="molecule type" value="Genomic_DNA"/>
</dbReference>
<dbReference type="GO" id="GO:0046872">
    <property type="term" value="F:metal ion binding"/>
    <property type="evidence" value="ECO:0007669"/>
    <property type="project" value="UniProtKB-UniRule"/>
</dbReference>
<evidence type="ECO:0000256" key="2">
    <source>
        <dbReference type="ARBA" id="ARBA00022723"/>
    </source>
</evidence>
<feature type="binding site" evidence="10">
    <location>
        <position position="165"/>
    </location>
    <ligand>
        <name>Mn(2+)</name>
        <dbReference type="ChEBI" id="CHEBI:29035"/>
    </ligand>
</feature>
<evidence type="ECO:0000256" key="9">
    <source>
        <dbReference type="ARBA" id="ARBA00038592"/>
    </source>
</evidence>
<organism evidence="11 12">
    <name type="scientific">Malikia spinosa</name>
    <dbReference type="NCBI Taxonomy" id="86180"/>
    <lineage>
        <taxon>Bacteria</taxon>
        <taxon>Pseudomonadati</taxon>
        <taxon>Pseudomonadota</taxon>
        <taxon>Betaproteobacteria</taxon>
        <taxon>Burkholderiales</taxon>
        <taxon>Comamonadaceae</taxon>
        <taxon>Malikia</taxon>
    </lineage>
</organism>
<evidence type="ECO:0000256" key="8">
    <source>
        <dbReference type="ARBA" id="ARBA00023211"/>
    </source>
</evidence>
<comment type="subunit">
    <text evidence="9 10">Homodimer, forms a heterotetramer with a Cas2 homodimer.</text>
</comment>
<dbReference type="InterPro" id="IPR002729">
    <property type="entry name" value="CRISPR-assoc_Cas1"/>
</dbReference>
<gene>
    <name evidence="10 11" type="primary">cas1</name>
    <name evidence="11" type="ORF">C6P61_15150</name>
</gene>
<keyword evidence="1 10" id="KW-0540">Nuclease</keyword>